<keyword evidence="1" id="KW-0808">Transferase</keyword>
<dbReference type="Proteomes" id="UP001240236">
    <property type="component" value="Unassembled WGS sequence"/>
</dbReference>
<protein>
    <submittedName>
        <fullName evidence="4">GNAT superfamily N-acetyltransferase</fullName>
    </submittedName>
</protein>
<keyword evidence="2" id="KW-0012">Acyltransferase</keyword>
<proteinExistence type="predicted"/>
<name>A0AAE3W2Y3_9ACTN</name>
<dbReference type="InterPro" id="IPR000182">
    <property type="entry name" value="GNAT_dom"/>
</dbReference>
<dbReference type="EMBL" id="JAUSUZ010000001">
    <property type="protein sequence ID" value="MDQ0368998.1"/>
    <property type="molecule type" value="Genomic_DNA"/>
</dbReference>
<dbReference type="GO" id="GO:0016747">
    <property type="term" value="F:acyltransferase activity, transferring groups other than amino-acyl groups"/>
    <property type="evidence" value="ECO:0007669"/>
    <property type="project" value="InterPro"/>
</dbReference>
<sequence length="147" mass="16159">MRMRRAVAEDVPAIVALLADDGLGRRRESVTDLTPYRRAFEVLNDDPAQLLAVAELDGVIVGTLQLTVIPGLAQRGRTRGLVEAVRIASDRRGQGLGAELMRWAIAEARSRGCSLVQLTSNAARHDAHRFYERLGFTPSHVGFKLEI</sequence>
<accession>A0AAE3W2Y3</accession>
<dbReference type="PANTHER" id="PTHR43877">
    <property type="entry name" value="AMINOALKYLPHOSPHONATE N-ACETYLTRANSFERASE-RELATED-RELATED"/>
    <property type="match status" value="1"/>
</dbReference>
<dbReference type="SUPFAM" id="SSF55729">
    <property type="entry name" value="Acyl-CoA N-acyltransferases (Nat)"/>
    <property type="match status" value="1"/>
</dbReference>
<dbReference type="InterPro" id="IPR050832">
    <property type="entry name" value="Bact_Acetyltransf"/>
</dbReference>
<reference evidence="4 5" key="1">
    <citation type="submission" date="2023-07" db="EMBL/GenBank/DDBJ databases">
        <title>Sequencing the genomes of 1000 actinobacteria strains.</title>
        <authorList>
            <person name="Klenk H.-P."/>
        </authorList>
    </citation>
    <scope>NUCLEOTIDE SEQUENCE [LARGE SCALE GENOMIC DNA]</scope>
    <source>
        <strain evidence="4 5">DSM 44709</strain>
    </source>
</reference>
<dbReference type="Pfam" id="PF00583">
    <property type="entry name" value="Acetyltransf_1"/>
    <property type="match status" value="1"/>
</dbReference>
<comment type="caution">
    <text evidence="4">The sequence shown here is derived from an EMBL/GenBank/DDBJ whole genome shotgun (WGS) entry which is preliminary data.</text>
</comment>
<evidence type="ECO:0000256" key="1">
    <source>
        <dbReference type="ARBA" id="ARBA00022679"/>
    </source>
</evidence>
<dbReference type="CDD" id="cd04301">
    <property type="entry name" value="NAT_SF"/>
    <property type="match status" value="1"/>
</dbReference>
<feature type="domain" description="N-acetyltransferase" evidence="3">
    <location>
        <begin position="1"/>
        <end position="147"/>
    </location>
</feature>
<dbReference type="PROSITE" id="PS51186">
    <property type="entry name" value="GNAT"/>
    <property type="match status" value="1"/>
</dbReference>
<organism evidence="4 5">
    <name type="scientific">Catenuloplanes indicus</name>
    <dbReference type="NCBI Taxonomy" id="137267"/>
    <lineage>
        <taxon>Bacteria</taxon>
        <taxon>Bacillati</taxon>
        <taxon>Actinomycetota</taxon>
        <taxon>Actinomycetes</taxon>
        <taxon>Micromonosporales</taxon>
        <taxon>Micromonosporaceae</taxon>
        <taxon>Catenuloplanes</taxon>
    </lineage>
</organism>
<keyword evidence="5" id="KW-1185">Reference proteome</keyword>
<evidence type="ECO:0000256" key="2">
    <source>
        <dbReference type="ARBA" id="ARBA00023315"/>
    </source>
</evidence>
<evidence type="ECO:0000313" key="5">
    <source>
        <dbReference type="Proteomes" id="UP001240236"/>
    </source>
</evidence>
<dbReference type="AlphaFoldDB" id="A0AAE3W2Y3"/>
<dbReference type="Gene3D" id="3.40.630.30">
    <property type="match status" value="1"/>
</dbReference>
<evidence type="ECO:0000313" key="4">
    <source>
        <dbReference type="EMBL" id="MDQ0368998.1"/>
    </source>
</evidence>
<evidence type="ECO:0000259" key="3">
    <source>
        <dbReference type="PROSITE" id="PS51186"/>
    </source>
</evidence>
<dbReference type="InterPro" id="IPR016181">
    <property type="entry name" value="Acyl_CoA_acyltransferase"/>
</dbReference>
<gene>
    <name evidence="4" type="ORF">J2S42_005667</name>
</gene>
<dbReference type="RefSeq" id="WP_370879279.1">
    <property type="nucleotide sequence ID" value="NZ_JAUSUZ010000001.1"/>
</dbReference>
<dbReference type="PANTHER" id="PTHR43877:SF2">
    <property type="entry name" value="AMINOALKYLPHOSPHONATE N-ACETYLTRANSFERASE-RELATED"/>
    <property type="match status" value="1"/>
</dbReference>